<proteinExistence type="predicted"/>
<evidence type="ECO:0000313" key="2">
    <source>
        <dbReference type="Proteomes" id="UP000215335"/>
    </source>
</evidence>
<accession>A0A232EK22</accession>
<reference evidence="1 2" key="1">
    <citation type="journal article" date="2017" name="Curr. Biol.">
        <title>The Evolution of Venom by Co-option of Single-Copy Genes.</title>
        <authorList>
            <person name="Martinson E.O."/>
            <person name="Mrinalini"/>
            <person name="Kelkar Y.D."/>
            <person name="Chang C.H."/>
            <person name="Werren J.H."/>
        </authorList>
    </citation>
    <scope>NUCLEOTIDE SEQUENCE [LARGE SCALE GENOMIC DNA]</scope>
    <source>
        <strain evidence="1 2">Alberta</strain>
        <tissue evidence="1">Whole body</tissue>
    </source>
</reference>
<comment type="caution">
    <text evidence="1">The sequence shown here is derived from an EMBL/GenBank/DDBJ whole genome shotgun (WGS) entry which is preliminary data.</text>
</comment>
<evidence type="ECO:0000313" key="1">
    <source>
        <dbReference type="EMBL" id="OXU18703.1"/>
    </source>
</evidence>
<dbReference type="EMBL" id="NNAY01003895">
    <property type="protein sequence ID" value="OXU18703.1"/>
    <property type="molecule type" value="Genomic_DNA"/>
</dbReference>
<dbReference type="Proteomes" id="UP000215335">
    <property type="component" value="Unassembled WGS sequence"/>
</dbReference>
<protein>
    <submittedName>
        <fullName evidence="1">Uncharacterized protein</fullName>
    </submittedName>
</protein>
<keyword evidence="2" id="KW-1185">Reference proteome</keyword>
<name>A0A232EK22_9HYME</name>
<sequence>MKLNLWKRSKKKIYIYKKTNWDTFEKSLNKNYKRDTHIDNLQNATLKSIEETTPVLKYKNRLEKIINHKILKLYESKHKIQTHIHRMQHINDTSAQLLIIRLKAELKNIKKSIKQEFTSSSNKN</sequence>
<gene>
    <name evidence="1" type="ORF">TSAR_001767</name>
</gene>
<dbReference type="AlphaFoldDB" id="A0A232EK22"/>
<organism evidence="1 2">
    <name type="scientific">Trichomalopsis sarcophagae</name>
    <dbReference type="NCBI Taxonomy" id="543379"/>
    <lineage>
        <taxon>Eukaryota</taxon>
        <taxon>Metazoa</taxon>
        <taxon>Ecdysozoa</taxon>
        <taxon>Arthropoda</taxon>
        <taxon>Hexapoda</taxon>
        <taxon>Insecta</taxon>
        <taxon>Pterygota</taxon>
        <taxon>Neoptera</taxon>
        <taxon>Endopterygota</taxon>
        <taxon>Hymenoptera</taxon>
        <taxon>Apocrita</taxon>
        <taxon>Proctotrupomorpha</taxon>
        <taxon>Chalcidoidea</taxon>
        <taxon>Pteromalidae</taxon>
        <taxon>Pteromalinae</taxon>
        <taxon>Trichomalopsis</taxon>
    </lineage>
</organism>